<feature type="compositionally biased region" description="Basic and acidic residues" evidence="1">
    <location>
        <begin position="275"/>
        <end position="289"/>
    </location>
</feature>
<evidence type="ECO:0000313" key="3">
    <source>
        <dbReference type="EMBL" id="KIW02753.1"/>
    </source>
</evidence>
<organism evidence="3 4">
    <name type="scientific">Verruconis gallopava</name>
    <dbReference type="NCBI Taxonomy" id="253628"/>
    <lineage>
        <taxon>Eukaryota</taxon>
        <taxon>Fungi</taxon>
        <taxon>Dikarya</taxon>
        <taxon>Ascomycota</taxon>
        <taxon>Pezizomycotina</taxon>
        <taxon>Dothideomycetes</taxon>
        <taxon>Pleosporomycetidae</taxon>
        <taxon>Venturiales</taxon>
        <taxon>Sympoventuriaceae</taxon>
        <taxon>Verruconis</taxon>
    </lineage>
</organism>
<feature type="region of interest" description="Disordered" evidence="1">
    <location>
        <begin position="314"/>
        <end position="339"/>
    </location>
</feature>
<evidence type="ECO:0000259" key="2">
    <source>
        <dbReference type="Pfam" id="PF25080"/>
    </source>
</evidence>
<dbReference type="OrthoDB" id="5405791at2759"/>
<dbReference type="RefSeq" id="XP_016212622.1">
    <property type="nucleotide sequence ID" value="XM_016359373.1"/>
</dbReference>
<dbReference type="STRING" id="253628.A0A0D2A7L4"/>
<dbReference type="EMBL" id="KN847547">
    <property type="protein sequence ID" value="KIW02753.1"/>
    <property type="molecule type" value="Genomic_DNA"/>
</dbReference>
<feature type="region of interest" description="Disordered" evidence="1">
    <location>
        <begin position="72"/>
        <end position="112"/>
    </location>
</feature>
<accession>A0A0D2A7L4</accession>
<feature type="region of interest" description="Disordered" evidence="1">
    <location>
        <begin position="213"/>
        <end position="299"/>
    </location>
</feature>
<dbReference type="Proteomes" id="UP000053259">
    <property type="component" value="Unassembled WGS sequence"/>
</dbReference>
<reference evidence="3 4" key="1">
    <citation type="submission" date="2015-01" db="EMBL/GenBank/DDBJ databases">
        <title>The Genome Sequence of Ochroconis gallopava CBS43764.</title>
        <authorList>
            <consortium name="The Broad Institute Genomics Platform"/>
            <person name="Cuomo C."/>
            <person name="de Hoog S."/>
            <person name="Gorbushina A."/>
            <person name="Stielow B."/>
            <person name="Teixiera M."/>
            <person name="Abouelleil A."/>
            <person name="Chapman S.B."/>
            <person name="Priest M."/>
            <person name="Young S.K."/>
            <person name="Wortman J."/>
            <person name="Nusbaum C."/>
            <person name="Birren B."/>
        </authorList>
    </citation>
    <scope>NUCLEOTIDE SEQUENCE [LARGE SCALE GENOMIC DNA]</scope>
    <source>
        <strain evidence="3 4">CBS 43764</strain>
    </source>
</reference>
<evidence type="ECO:0000256" key="1">
    <source>
        <dbReference type="SAM" id="MobiDB-lite"/>
    </source>
</evidence>
<feature type="compositionally biased region" description="Polar residues" evidence="1">
    <location>
        <begin position="1"/>
        <end position="17"/>
    </location>
</feature>
<feature type="compositionally biased region" description="Low complexity" evidence="1">
    <location>
        <begin position="86"/>
        <end position="104"/>
    </location>
</feature>
<feature type="region of interest" description="Disordered" evidence="1">
    <location>
        <begin position="363"/>
        <end position="388"/>
    </location>
</feature>
<sequence length="490" mass="54146">MPPRSSLTSSFSVSDPQNEVVCPLKNHDGSACRKRCLGEKRYRSMQEHIRRAHPDHYIPKLPATEESFALMVNTPPSERPPHSTPSHSINNNNNNSVSGHISSHAPSVGPPGQYCSPQSVFAMLTEEGGHGLDGASFYRDPYNAYDPTPRSSDEYRRGSLLPATSAAEVLAQLHDSRQPEIHWDAEQDMFSDDAAFKPRPRFGPIEPELAFGSNDYYPDLGTPRTKELLPSSLARSPPYHHRSSIPPRDRLGKPNRPRKLSVSQNARKPKHERTKSKEHVRRNSYDRNKALSAETSSMANKLGSRWEDLIEAAASATEEDSRDLTPMPPSPKQINSNRNSLPPLMHHPLFQGNMMHTYTASPLQQALTPPPPDMGELQPFPSVESSADSSIASKQSGLNFHMSSQGLSTSNDASPTFPVAHPGHLVQIYCAGCRRLSALRDSFACTECICGLCKDCVDALSTEQQRGRLARCPRCATVGGKFKPFQLDIR</sequence>
<dbReference type="InterPro" id="IPR056929">
    <property type="entry name" value="Znf_RING-like"/>
</dbReference>
<gene>
    <name evidence="3" type="ORF">PV09_05824</name>
</gene>
<proteinExistence type="predicted"/>
<feature type="domain" description="RING zinc finger-like" evidence="2">
    <location>
        <begin position="428"/>
        <end position="475"/>
    </location>
</feature>
<feature type="region of interest" description="Disordered" evidence="1">
    <location>
        <begin position="1"/>
        <end position="25"/>
    </location>
</feature>
<keyword evidence="4" id="KW-1185">Reference proteome</keyword>
<dbReference type="VEuPathDB" id="FungiDB:PV09_05824"/>
<dbReference type="Pfam" id="PF25080">
    <property type="entry name" value="zf_RING-like"/>
    <property type="match status" value="1"/>
</dbReference>
<evidence type="ECO:0000313" key="4">
    <source>
        <dbReference type="Proteomes" id="UP000053259"/>
    </source>
</evidence>
<name>A0A0D2A7L4_9PEZI</name>
<dbReference type="InParanoid" id="A0A0D2A7L4"/>
<protein>
    <recommendedName>
        <fullName evidence="2">RING zinc finger-like domain-containing protein</fullName>
    </recommendedName>
</protein>
<dbReference type="AlphaFoldDB" id="A0A0D2A7L4"/>
<dbReference type="GeneID" id="27313797"/>